<reference evidence="4" key="1">
    <citation type="submission" date="2014-05" db="EMBL/GenBank/DDBJ databases">
        <title>Whole genome sequencing of Lactobacillus casei NRIC0644.</title>
        <authorList>
            <person name="Atarashi H."/>
            <person name="Yoshida Y."/>
            <person name="Fujimura S."/>
            <person name="Tanaka N."/>
            <person name="Shiwa Y."/>
            <person name="Yoshikawa H."/>
            <person name="Okada S."/>
            <person name="Nakagawa J."/>
        </authorList>
    </citation>
    <scope>NUCLEOTIDE SEQUENCE [LARGE SCALE GENOMIC DNA]</scope>
    <source>
        <strain evidence="4">NRIC0644</strain>
    </source>
</reference>
<dbReference type="PANTHER" id="PTHR14969">
    <property type="entry name" value="SPHINGOSINE-1-PHOSPHATE PHOSPHOHYDROLASE"/>
    <property type="match status" value="1"/>
</dbReference>
<feature type="transmembrane region" description="Helical" evidence="1">
    <location>
        <begin position="9"/>
        <end position="29"/>
    </location>
</feature>
<proteinExistence type="predicted"/>
<name>A0A0C9NUS7_LACPA</name>
<dbReference type="AlphaFoldDB" id="A0A0C9NUS7"/>
<dbReference type="RefSeq" id="WP_045626910.1">
    <property type="nucleotide sequence ID" value="NZ_BAYM01000012.1"/>
</dbReference>
<keyword evidence="1" id="KW-1133">Transmembrane helix</keyword>
<dbReference type="Gene3D" id="1.20.144.10">
    <property type="entry name" value="Phosphatidic acid phosphatase type 2/haloperoxidase"/>
    <property type="match status" value="1"/>
</dbReference>
<sequence length="208" mass="24296">MKNDRRKHLLVITILMYTAFFLLTIYVLLNKENSIDTYIEGIFLNGDDSLKHLFKIIDKFISPIVIVSMSAIIFFILFIEKYFCGKKIKEIKSVAFIFENVSLALVVNFIFKNLIRRIRPNSSGGFSYPSGHAMLIVSLLFSIYYTITKSEKNHKINYTYLLLSFSFSLFIGFTRVYLEKHYFTDILAGYILSASMIFTFILFDHFKI</sequence>
<organism evidence="3 4">
    <name type="scientific">Lacticaseibacillus paracasei NRIC 0644</name>
    <dbReference type="NCBI Taxonomy" id="1435038"/>
    <lineage>
        <taxon>Bacteria</taxon>
        <taxon>Bacillati</taxon>
        <taxon>Bacillota</taxon>
        <taxon>Bacilli</taxon>
        <taxon>Lactobacillales</taxon>
        <taxon>Lactobacillaceae</taxon>
        <taxon>Lacticaseibacillus</taxon>
    </lineage>
</organism>
<evidence type="ECO:0000259" key="2">
    <source>
        <dbReference type="SMART" id="SM00014"/>
    </source>
</evidence>
<feature type="transmembrane region" description="Helical" evidence="1">
    <location>
        <begin position="131"/>
        <end position="147"/>
    </location>
</feature>
<dbReference type="Pfam" id="PF01569">
    <property type="entry name" value="PAP2"/>
    <property type="match status" value="1"/>
</dbReference>
<dbReference type="SUPFAM" id="SSF48317">
    <property type="entry name" value="Acid phosphatase/Vanadium-dependent haloperoxidase"/>
    <property type="match status" value="1"/>
</dbReference>
<accession>A0A0C9NUS7</accession>
<feature type="transmembrane region" description="Helical" evidence="1">
    <location>
        <begin position="60"/>
        <end position="79"/>
    </location>
</feature>
<protein>
    <recommendedName>
        <fullName evidence="2">Phosphatidic acid phosphatase type 2/haloperoxidase domain-containing protein</fullName>
    </recommendedName>
</protein>
<evidence type="ECO:0000256" key="1">
    <source>
        <dbReference type="SAM" id="Phobius"/>
    </source>
</evidence>
<dbReference type="InterPro" id="IPR036938">
    <property type="entry name" value="PAP2/HPO_sf"/>
</dbReference>
<feature type="transmembrane region" description="Helical" evidence="1">
    <location>
        <begin position="159"/>
        <end position="178"/>
    </location>
</feature>
<feature type="domain" description="Phosphatidic acid phosphatase type 2/haloperoxidase" evidence="2">
    <location>
        <begin position="91"/>
        <end position="201"/>
    </location>
</feature>
<dbReference type="Proteomes" id="UP000032552">
    <property type="component" value="Unassembled WGS sequence"/>
</dbReference>
<feature type="transmembrane region" description="Helical" evidence="1">
    <location>
        <begin position="91"/>
        <end position="111"/>
    </location>
</feature>
<dbReference type="EMBL" id="BAYM01000012">
    <property type="protein sequence ID" value="GAN35660.1"/>
    <property type="molecule type" value="Genomic_DNA"/>
</dbReference>
<dbReference type="SMART" id="SM00014">
    <property type="entry name" value="acidPPc"/>
    <property type="match status" value="1"/>
</dbReference>
<gene>
    <name evidence="3" type="ORF">LC0644_0249</name>
</gene>
<evidence type="ECO:0000313" key="4">
    <source>
        <dbReference type="Proteomes" id="UP000032552"/>
    </source>
</evidence>
<dbReference type="PANTHER" id="PTHR14969:SF13">
    <property type="entry name" value="AT30094P"/>
    <property type="match status" value="1"/>
</dbReference>
<feature type="transmembrane region" description="Helical" evidence="1">
    <location>
        <begin position="184"/>
        <end position="203"/>
    </location>
</feature>
<dbReference type="InterPro" id="IPR000326">
    <property type="entry name" value="PAP2/HPO"/>
</dbReference>
<evidence type="ECO:0000313" key="3">
    <source>
        <dbReference type="EMBL" id="GAN35660.1"/>
    </source>
</evidence>
<comment type="caution">
    <text evidence="3">The sequence shown here is derived from an EMBL/GenBank/DDBJ whole genome shotgun (WGS) entry which is preliminary data.</text>
</comment>
<keyword evidence="1" id="KW-0472">Membrane</keyword>
<keyword evidence="1" id="KW-0812">Transmembrane</keyword>